<feature type="region of interest" description="Disordered" evidence="5">
    <location>
        <begin position="2326"/>
        <end position="2450"/>
    </location>
</feature>
<evidence type="ECO:0000313" key="7">
    <source>
        <dbReference type="EMBL" id="TDQ41821.1"/>
    </source>
</evidence>
<dbReference type="InterPro" id="IPR011047">
    <property type="entry name" value="Quinoprotein_ADH-like_sf"/>
</dbReference>
<dbReference type="Pfam" id="PF13360">
    <property type="entry name" value="PQQ_2"/>
    <property type="match status" value="2"/>
</dbReference>
<dbReference type="SUPFAM" id="SSF50998">
    <property type="entry name" value="Quinoprotein alcohol dehydrogenase-like"/>
    <property type="match status" value="4"/>
</dbReference>
<comment type="subcellular location">
    <subcellularLocation>
        <location evidence="1">Secreted</location>
    </subcellularLocation>
</comment>
<evidence type="ECO:0000256" key="2">
    <source>
        <dbReference type="ARBA" id="ARBA00022525"/>
    </source>
</evidence>
<gene>
    <name evidence="7" type="ORF">EV696_1381</name>
</gene>
<keyword evidence="2" id="KW-0964">Secreted</keyword>
<feature type="region of interest" description="Disordered" evidence="5">
    <location>
        <begin position="1174"/>
        <end position="1329"/>
    </location>
</feature>
<dbReference type="InterPro" id="IPR002372">
    <property type="entry name" value="PQQ_rpt_dom"/>
</dbReference>
<proteinExistence type="predicted"/>
<dbReference type="SMART" id="SM00564">
    <property type="entry name" value="PQQ"/>
    <property type="match status" value="11"/>
</dbReference>
<evidence type="ECO:0000256" key="4">
    <source>
        <dbReference type="ARBA" id="ARBA00022837"/>
    </source>
</evidence>
<feature type="compositionally biased region" description="Acidic residues" evidence="5">
    <location>
        <begin position="1182"/>
        <end position="1192"/>
    </location>
</feature>
<feature type="region of interest" description="Disordered" evidence="5">
    <location>
        <begin position="1773"/>
        <end position="1905"/>
    </location>
</feature>
<dbReference type="Gene3D" id="2.40.128.630">
    <property type="match status" value="1"/>
</dbReference>
<keyword evidence="4" id="KW-0106">Calcium</keyword>
<organism evidence="7 8">
    <name type="scientific">Permianibacter aggregans</name>
    <dbReference type="NCBI Taxonomy" id="1510150"/>
    <lineage>
        <taxon>Bacteria</taxon>
        <taxon>Pseudomonadati</taxon>
        <taxon>Pseudomonadota</taxon>
        <taxon>Gammaproteobacteria</taxon>
        <taxon>Pseudomonadales</taxon>
        <taxon>Pseudomonadaceae</taxon>
        <taxon>Permianibacter</taxon>
    </lineage>
</organism>
<dbReference type="GO" id="GO:0005509">
    <property type="term" value="F:calcium ion binding"/>
    <property type="evidence" value="ECO:0007669"/>
    <property type="project" value="InterPro"/>
</dbReference>
<dbReference type="InterPro" id="IPR053180">
    <property type="entry name" value="Ca-binding_acidic-repeat"/>
</dbReference>
<dbReference type="SUPFAM" id="SSF82171">
    <property type="entry name" value="DPP6 N-terminal domain-like"/>
    <property type="match status" value="2"/>
</dbReference>
<dbReference type="InterPro" id="IPR059100">
    <property type="entry name" value="TSP3_bac"/>
</dbReference>
<feature type="compositionally biased region" description="Polar residues" evidence="5">
    <location>
        <begin position="2432"/>
        <end position="2450"/>
    </location>
</feature>
<comment type="caution">
    <text evidence="7">The sequence shown here is derived from an EMBL/GenBank/DDBJ whole genome shotgun (WGS) entry which is preliminary data.</text>
</comment>
<feature type="region of interest" description="Disordered" evidence="5">
    <location>
        <begin position="323"/>
        <end position="457"/>
    </location>
</feature>
<feature type="domain" description="Pyrrolo-quinoline quinone repeat" evidence="6">
    <location>
        <begin position="1402"/>
        <end position="1619"/>
    </location>
</feature>
<dbReference type="InterPro" id="IPR018391">
    <property type="entry name" value="PQQ_b-propeller_rpt"/>
</dbReference>
<sequence>MNTATTLNFSGIGKVFSATILAVTLTACGGGGGGGSEPTPPPVSISHPVLAGGIKGPLANADVVVNQLALNQAGLKGSELLNTRTDSKAVIQRVSLTAPFDEFYLVEFRSNASTIDLSTGKAPVMPTLTTVVSKGQLESGTTVYATPMTTLVLRVVEQAVAKNPGASFSQYTAQATQSVIAELGFGFSLSGDLFSLPGMITADADLQTALQYRSSNEAISALLFSLRDSSGLSMDQLLSTFAKDLVDSRLDALSGTETISYGQLSNPLEAINNAAIAWLPIPETDQDGRPTSVDPFLVGNTANLMVREMTATGIQRDVSAITSGQLRYQPTPRGADLDNDGYPDAVDNDDDNDGVDDVNDAFPRDAAEALDTDGDGVGNNADNDDDNDGVSDSDDALPLDAAESVDTDGDGIGNNADNDDDNDGVPDQSDAFPLDRNETTDSDNDGVGDNSDAYPTQAECHRIGDGDGENCYLKTLVTQGYDKLLHDHNGVSYFLSNSRQKIYRLAATGSQFLTPITMDMRHGNVTHWAWSSNHGKLYLGHANGAVTSILVQTELVERDFKQMGSTIVGLKEAGRYLLIQYGDNYWPSNSLVHGNGTITQTSNWSYNSNHYAWSASNNRLYHFADGISPNDLYFKTIDQNNGTFGANGESPYHGSYNIVGPIRVSSDGSKILLGSGDLYSSSGLLWQGNIGGSIFDAAWSSSGELVIVKQQNTDTFLVRRNAAMKQVESLSFSGQPLSIVALGGQYKLITKNANRLFVHTYTPSNDTDGDGVNNEEDAFPTDPAASIDSDGDGYPDRWNDAKGASDSNSGLTLDAFPNDSACWFSQHGIDGQCNYSATLPEFTPDQVFQTADETIHLYSKTHGKIFRWSPVTESYLNPYSVGIHEGILTIRPERVSYSSAHQRIYLGYNNGQIRYLELDNPVQEKAFAATAMANTGLAAAGNFVMASDNSGAWHTHYVFNQNGTLTDSAEWNYYSPHWTWDSTNSRMYFLRANQYPNDLHYEQISQSNGEIVANGETPYHGDYPITGPIRVNASGAIIALGSGHLYNGNGLTHLRALNVPFKDARWSLNQFVTATINNSNTDIALWTADAASKKDVLVYQGTPLSMSIHNDDIILITSRNNRPAFDRIVLADRDSDGIPGWWESKFGLSDNNAGDAQLDPDSDGLNNLQEFQQRTLPNNADTDSDGLSDGDEVNIHQSNPLVADSDGDGLTDSQEVNIYLTSPINADSDGDTLSDGAEVNQHQTNPLQADSDGDGLRDDWEVANGTDPNVNDAATDADGDGLSNLEEQAAGTDPNDADTDKDDLNDGDELNIHGSNPLSDDSDNDYMTDGWEVANSLSATQAADADTDSDGDGFSNREEFFGKTDPSDAADFPRATAWNTHQGNASHNGYVPLELDSTQFSLRWSKQFSDVYEGKQVATADASIIVSLANVNRLVVLDAIDGNERWSFSQPNHWITPPATSGNTVYLSASDGGSLQLKGFSVADGSNVFSTTHNGYFGSYIAPTVHDGSVFQPAWGVGLYRFDASNGSQQWVSNVESYNSLAVAVDDNYVYRYVSGNSDALKVYNRSSGAIEFTIADPDYQHFGSYGQDSTVLGHDAVYAINSGRVIKFDTKTRRIAWSVAGSHSGQPTVANETVFVIENGTLKALDIRTGNELWRHSATDSYGTYYGNIVATRNLVFVRNSMGVSAINRQTHQRVWTYPEAGELAISNEGAIIISGYNGKITVIDYAGDQDGDGLPSWWEDLYGLNDQDPSDAALDGDSDGLSNLQEFQNRTSPLLSDTDADGLSDGDEVLTHLSNPRDRDSDDDGLNDSDEVNVHNTSPIDADSDDDGLSDGVEINDHHTDPLSADSDSDGMEDGWEVSNGFDPNADDASLDSDGDGLSNLGEHTAGSDPHVADTDGDQLSDGDEVHVHGSNPVLADTDDDFINDGWEVANGFSPTTASDATEDADSDSFNNKEEYFGKTDPNNNSDFPIATAWQTFQGNASRTGYLPLTLNVNHFNLRWTRSQVGEYGVGQVATDTGRIFVTMPQSKKLLALNAASGLAEWEYVVTADSIDAPATGNGKVYFQTSGHGNSFLRAINANNGTLAYSTAYGNQWSSYLSPALYAGNVYMAGGYYGGTYAFNAENGTQQWFNSSTGQYDNWTPAVDDQYVFVHTGYSSNSLKVLDRSTGTLAFEITDPNHSYGWSSHTTAVVGVDAAFTINGARLVKHDLIKRQIAWASAEGVSGQPTLANEMVLVLKNGRLQAFDVRDGSELWSWAPNSQYLQSNIVATRNLVFVGDSSNTYAIDRSTQQQVWSYPATGSIAISNEGAIIITNSNGTITVINASGDEDSDGLPDWWETTYGFNPNDASDASNDDDMDGLTNLEEFANHTHPTDSDSDNDGLSDGEEVNTHQTNPNDSDSDDDDLTDEAEVNAHNTDPNNYDSDSDGFSDGQEVNQYLTDPNDANSRPSALSNFVQSFEGNTLPAGWTNAQGSQSNWTLDTVYASAGTKSLRSGVIPHNGTSGVKFEGVFAPSTLSFKYRTETESCCDRLRVYVDGVERMTASGTNNWTLFTLNLTAGEHVIEWRYTKDGSVVTGQDAVWLDEVTLTNN</sequence>
<accession>A0A4R6U6D3</accession>
<feature type="compositionally biased region" description="Acidic residues" evidence="5">
    <location>
        <begin position="1803"/>
        <end position="1813"/>
    </location>
</feature>
<feature type="compositionally biased region" description="Acidic residues" evidence="5">
    <location>
        <begin position="1780"/>
        <end position="1790"/>
    </location>
</feature>
<dbReference type="PANTHER" id="PTHR37467:SF1">
    <property type="entry name" value="EXPORTED CALCIUM-BINDING GLYCOPROTEIN"/>
    <property type="match status" value="1"/>
</dbReference>
<evidence type="ECO:0000256" key="1">
    <source>
        <dbReference type="ARBA" id="ARBA00004613"/>
    </source>
</evidence>
<feature type="compositionally biased region" description="Acidic residues" evidence="5">
    <location>
        <begin position="1295"/>
        <end position="1309"/>
    </location>
</feature>
<name>A0A4R6U6D3_9GAMM</name>
<feature type="compositionally biased region" description="Acidic residues" evidence="5">
    <location>
        <begin position="1849"/>
        <end position="1858"/>
    </location>
</feature>
<dbReference type="OrthoDB" id="5378341at2"/>
<feature type="compositionally biased region" description="Polar residues" evidence="5">
    <location>
        <begin position="2413"/>
        <end position="2422"/>
    </location>
</feature>
<feature type="compositionally biased region" description="Acidic residues" evidence="5">
    <location>
        <begin position="382"/>
        <end position="409"/>
    </location>
</feature>
<feature type="compositionally biased region" description="Polar residues" evidence="5">
    <location>
        <begin position="1211"/>
        <end position="1225"/>
    </location>
</feature>
<feature type="compositionally biased region" description="Acidic residues" evidence="5">
    <location>
        <begin position="1867"/>
        <end position="1877"/>
    </location>
</feature>
<dbReference type="InterPro" id="IPR028974">
    <property type="entry name" value="TSP_type-3_rpt"/>
</dbReference>
<feature type="compositionally biased region" description="Acidic residues" evidence="5">
    <location>
        <begin position="2375"/>
        <end position="2387"/>
    </location>
</feature>
<keyword evidence="8" id="KW-1185">Reference proteome</keyword>
<evidence type="ECO:0000256" key="5">
    <source>
        <dbReference type="SAM" id="MobiDB-lite"/>
    </source>
</evidence>
<dbReference type="EMBL" id="SNYM01000038">
    <property type="protein sequence ID" value="TDQ41821.1"/>
    <property type="molecule type" value="Genomic_DNA"/>
</dbReference>
<feature type="compositionally biased region" description="Acidic residues" evidence="5">
    <location>
        <begin position="337"/>
        <end position="359"/>
    </location>
</feature>
<feature type="region of interest" description="Disordered" evidence="5">
    <location>
        <begin position="763"/>
        <end position="805"/>
    </location>
</feature>
<dbReference type="Gene3D" id="4.10.1080.10">
    <property type="entry name" value="TSP type-3 repeat"/>
    <property type="match status" value="3"/>
</dbReference>
<dbReference type="Gene3D" id="2.130.10.10">
    <property type="entry name" value="YVTN repeat-like/Quinoprotein amine dehydrogenase"/>
    <property type="match status" value="3"/>
</dbReference>
<feature type="compositionally biased region" description="Acidic residues" evidence="5">
    <location>
        <begin position="2398"/>
        <end position="2410"/>
    </location>
</feature>
<feature type="domain" description="Pyrrolo-quinoline quinone repeat" evidence="6">
    <location>
        <begin position="2076"/>
        <end position="2296"/>
    </location>
</feature>
<feature type="region of interest" description="Disordered" evidence="5">
    <location>
        <begin position="1935"/>
        <end position="1966"/>
    </location>
</feature>
<reference evidence="7 8" key="1">
    <citation type="submission" date="2019-03" db="EMBL/GenBank/DDBJ databases">
        <title>Genomic Encyclopedia of Type Strains, Phase IV (KMG-IV): sequencing the most valuable type-strain genomes for metagenomic binning, comparative biology and taxonomic classification.</title>
        <authorList>
            <person name="Goeker M."/>
        </authorList>
    </citation>
    <scope>NUCLEOTIDE SEQUENCE [LARGE SCALE GENOMIC DNA]</scope>
    <source>
        <strain evidence="7 8">DSM 103792</strain>
    </source>
</reference>
<keyword evidence="3" id="KW-0732">Signal</keyword>
<dbReference type="Proteomes" id="UP000295375">
    <property type="component" value="Unassembled WGS sequence"/>
</dbReference>
<dbReference type="Pfam" id="PF18884">
    <property type="entry name" value="TSP3_bac"/>
    <property type="match status" value="13"/>
</dbReference>
<feature type="compositionally biased region" description="Acidic residues" evidence="5">
    <location>
        <begin position="767"/>
        <end position="779"/>
    </location>
</feature>
<dbReference type="PANTHER" id="PTHR37467">
    <property type="entry name" value="EXPORTED CALCIUM-BINDING GLYCOPROTEIN-RELATED"/>
    <property type="match status" value="1"/>
</dbReference>
<dbReference type="InterPro" id="IPR015943">
    <property type="entry name" value="WD40/YVTN_repeat-like_dom_sf"/>
</dbReference>
<dbReference type="Gene3D" id="2.40.10.480">
    <property type="match status" value="1"/>
</dbReference>
<dbReference type="SUPFAM" id="SSF103647">
    <property type="entry name" value="TSP type-3 repeat"/>
    <property type="match status" value="2"/>
</dbReference>
<protein>
    <submittedName>
        <fullName evidence="7">Outer membrane protein assembly factor BamB</fullName>
    </submittedName>
</protein>
<evidence type="ECO:0000259" key="6">
    <source>
        <dbReference type="Pfam" id="PF13360"/>
    </source>
</evidence>
<evidence type="ECO:0000256" key="3">
    <source>
        <dbReference type="ARBA" id="ARBA00022729"/>
    </source>
</evidence>
<evidence type="ECO:0000313" key="8">
    <source>
        <dbReference type="Proteomes" id="UP000295375"/>
    </source>
</evidence>